<evidence type="ECO:0000313" key="2">
    <source>
        <dbReference type="Proteomes" id="UP000267096"/>
    </source>
</evidence>
<gene>
    <name evidence="1" type="ORF">ASIM_LOCUS5207</name>
</gene>
<accession>A0A3P6NG95</accession>
<protein>
    <submittedName>
        <fullName evidence="1">Uncharacterized protein</fullName>
    </submittedName>
</protein>
<keyword evidence="2" id="KW-1185">Reference proteome</keyword>
<dbReference type="EMBL" id="UYRR01009944">
    <property type="protein sequence ID" value="VDK25166.1"/>
    <property type="molecule type" value="Genomic_DNA"/>
</dbReference>
<sequence>MLLNPLGLIKECRSQLFMLVKSTIHVEIQQWRWI</sequence>
<dbReference type="Proteomes" id="UP000267096">
    <property type="component" value="Unassembled WGS sequence"/>
</dbReference>
<dbReference type="AlphaFoldDB" id="A0A3P6NG95"/>
<organism evidence="1 2">
    <name type="scientific">Anisakis simplex</name>
    <name type="common">Herring worm</name>
    <dbReference type="NCBI Taxonomy" id="6269"/>
    <lineage>
        <taxon>Eukaryota</taxon>
        <taxon>Metazoa</taxon>
        <taxon>Ecdysozoa</taxon>
        <taxon>Nematoda</taxon>
        <taxon>Chromadorea</taxon>
        <taxon>Rhabditida</taxon>
        <taxon>Spirurina</taxon>
        <taxon>Ascaridomorpha</taxon>
        <taxon>Ascaridoidea</taxon>
        <taxon>Anisakidae</taxon>
        <taxon>Anisakis</taxon>
        <taxon>Anisakis simplex complex</taxon>
    </lineage>
</organism>
<proteinExistence type="predicted"/>
<evidence type="ECO:0000313" key="1">
    <source>
        <dbReference type="EMBL" id="VDK25166.1"/>
    </source>
</evidence>
<reference evidence="1 2" key="1">
    <citation type="submission" date="2018-11" db="EMBL/GenBank/DDBJ databases">
        <authorList>
            <consortium name="Pathogen Informatics"/>
        </authorList>
    </citation>
    <scope>NUCLEOTIDE SEQUENCE [LARGE SCALE GENOMIC DNA]</scope>
</reference>
<name>A0A3P6NG95_ANISI</name>